<evidence type="ECO:0000256" key="7">
    <source>
        <dbReference type="ARBA" id="ARBA00023170"/>
    </source>
</evidence>
<comment type="subcellular location">
    <subcellularLocation>
        <location evidence="1">Cell membrane</location>
        <topology evidence="1">Multi-pass membrane protein</topology>
    </subcellularLocation>
</comment>
<evidence type="ECO:0000256" key="9">
    <source>
        <dbReference type="ARBA" id="ARBA00023224"/>
    </source>
</evidence>
<evidence type="ECO:0000256" key="6">
    <source>
        <dbReference type="ARBA" id="ARBA00023136"/>
    </source>
</evidence>
<dbReference type="InterPro" id="IPR000276">
    <property type="entry name" value="GPCR_Rhodpsn"/>
</dbReference>
<dbReference type="GO" id="GO:0004930">
    <property type="term" value="F:G protein-coupled receptor activity"/>
    <property type="evidence" value="ECO:0007669"/>
    <property type="project" value="UniProtKB-KW"/>
</dbReference>
<evidence type="ECO:0000256" key="4">
    <source>
        <dbReference type="ARBA" id="ARBA00022989"/>
    </source>
</evidence>
<evidence type="ECO:0000313" key="12">
    <source>
        <dbReference type="EMBL" id="CAH3115606.1"/>
    </source>
</evidence>
<name>A0AAU9WFI9_9CNID</name>
<feature type="transmembrane region" description="Helical" evidence="10">
    <location>
        <begin position="30"/>
        <end position="56"/>
    </location>
</feature>
<evidence type="ECO:0000256" key="3">
    <source>
        <dbReference type="ARBA" id="ARBA00022692"/>
    </source>
</evidence>
<dbReference type="SMART" id="SM01381">
    <property type="entry name" value="7TM_GPCR_Srsx"/>
    <property type="match status" value="1"/>
</dbReference>
<evidence type="ECO:0000256" key="5">
    <source>
        <dbReference type="ARBA" id="ARBA00023040"/>
    </source>
</evidence>
<keyword evidence="9" id="KW-0807">Transducer</keyword>
<evidence type="ECO:0000256" key="1">
    <source>
        <dbReference type="ARBA" id="ARBA00004651"/>
    </source>
</evidence>
<comment type="caution">
    <text evidence="12">The sequence shown here is derived from an EMBL/GenBank/DDBJ whole genome shotgun (WGS) entry which is preliminary data.</text>
</comment>
<reference evidence="12 13" key="1">
    <citation type="submission" date="2022-05" db="EMBL/GenBank/DDBJ databases">
        <authorList>
            <consortium name="Genoscope - CEA"/>
            <person name="William W."/>
        </authorList>
    </citation>
    <scope>NUCLEOTIDE SEQUENCE [LARGE SCALE GENOMIC DNA]</scope>
</reference>
<proteinExistence type="predicted"/>
<dbReference type="SUPFAM" id="SSF81321">
    <property type="entry name" value="Family A G protein-coupled receptor-like"/>
    <property type="match status" value="1"/>
</dbReference>
<dbReference type="Gene3D" id="1.20.1070.10">
    <property type="entry name" value="Rhodopsin 7-helix transmembrane proteins"/>
    <property type="match status" value="1"/>
</dbReference>
<dbReference type="Pfam" id="PF00001">
    <property type="entry name" value="7tm_1"/>
    <property type="match status" value="2"/>
</dbReference>
<keyword evidence="2" id="KW-1003">Cell membrane</keyword>
<keyword evidence="7" id="KW-0675">Receptor</keyword>
<keyword evidence="13" id="KW-1185">Reference proteome</keyword>
<evidence type="ECO:0000259" key="11">
    <source>
        <dbReference type="PROSITE" id="PS50262"/>
    </source>
</evidence>
<keyword evidence="3 10" id="KW-0812">Transmembrane</keyword>
<evidence type="ECO:0000256" key="2">
    <source>
        <dbReference type="ARBA" id="ARBA00022475"/>
    </source>
</evidence>
<accession>A0AAU9WFI9</accession>
<dbReference type="GO" id="GO:0005886">
    <property type="term" value="C:plasma membrane"/>
    <property type="evidence" value="ECO:0007669"/>
    <property type="project" value="UniProtKB-SubCell"/>
</dbReference>
<dbReference type="PANTHER" id="PTHR24246:SF27">
    <property type="entry name" value="ADENOSINE RECEPTOR, ISOFORM A"/>
    <property type="match status" value="1"/>
</dbReference>
<dbReference type="PANTHER" id="PTHR24246">
    <property type="entry name" value="OLFACTORY RECEPTOR AND ADENOSINE RECEPTOR"/>
    <property type="match status" value="1"/>
</dbReference>
<organism evidence="12 13">
    <name type="scientific">Pocillopora meandrina</name>
    <dbReference type="NCBI Taxonomy" id="46732"/>
    <lineage>
        <taxon>Eukaryota</taxon>
        <taxon>Metazoa</taxon>
        <taxon>Cnidaria</taxon>
        <taxon>Anthozoa</taxon>
        <taxon>Hexacorallia</taxon>
        <taxon>Scleractinia</taxon>
        <taxon>Astrocoeniina</taxon>
        <taxon>Pocilloporidae</taxon>
        <taxon>Pocillopora</taxon>
    </lineage>
</organism>
<dbReference type="InterPro" id="IPR017452">
    <property type="entry name" value="GPCR_Rhodpsn_7TM"/>
</dbReference>
<keyword evidence="6 10" id="KW-0472">Membrane</keyword>
<feature type="transmembrane region" description="Helical" evidence="10">
    <location>
        <begin position="267"/>
        <end position="289"/>
    </location>
</feature>
<sequence>MVTTQNFTANGTQTKTMECSRSVASAIQPYAYYFSSIHILLSLTAFLGNSLILVALHKESSLHPPSKVLYSCLATTDLLVGLVFHPLAVIHFMSYIYEDWGRCRWTYHAVLISGYALSLVSLLTMTAISVDRLLALLLGLRYRQIVTVKRIHVILTTFWIATGVAALCQSLNYHMIFWYGFLVMSCMMISSASYTKIFRALSHHRTQIQDHAQQSPSQPNALNIALYRKAVYSTLWVQLALFVCYLPSCIVIVLYTFGKISATHLNVIGTAMGVLVSFNSTLNPFIYCWKISEVRQAVKQTLRQALCCL</sequence>
<evidence type="ECO:0000256" key="10">
    <source>
        <dbReference type="SAM" id="Phobius"/>
    </source>
</evidence>
<feature type="domain" description="G-protein coupled receptors family 1 profile" evidence="11">
    <location>
        <begin position="48"/>
        <end position="287"/>
    </location>
</feature>
<keyword evidence="8" id="KW-0325">Glycoprotein</keyword>
<evidence type="ECO:0000313" key="13">
    <source>
        <dbReference type="Proteomes" id="UP001159428"/>
    </source>
</evidence>
<protein>
    <recommendedName>
        <fullName evidence="11">G-protein coupled receptors family 1 profile domain-containing protein</fullName>
    </recommendedName>
</protein>
<dbReference type="CDD" id="cd00637">
    <property type="entry name" value="7tm_classA_rhodopsin-like"/>
    <property type="match status" value="1"/>
</dbReference>
<feature type="transmembrane region" description="Helical" evidence="10">
    <location>
        <begin position="105"/>
        <end position="130"/>
    </location>
</feature>
<keyword evidence="4 10" id="KW-1133">Transmembrane helix</keyword>
<feature type="transmembrane region" description="Helical" evidence="10">
    <location>
        <begin position="176"/>
        <end position="195"/>
    </location>
</feature>
<dbReference type="PROSITE" id="PS50262">
    <property type="entry name" value="G_PROTEIN_RECEP_F1_2"/>
    <property type="match status" value="1"/>
</dbReference>
<gene>
    <name evidence="12" type="ORF">PMEA_00006832</name>
</gene>
<evidence type="ECO:0000256" key="8">
    <source>
        <dbReference type="ARBA" id="ARBA00023180"/>
    </source>
</evidence>
<feature type="transmembrane region" description="Helical" evidence="10">
    <location>
        <begin position="235"/>
        <end position="255"/>
    </location>
</feature>
<keyword evidence="5" id="KW-0297">G-protein coupled receptor</keyword>
<feature type="transmembrane region" description="Helical" evidence="10">
    <location>
        <begin position="68"/>
        <end position="93"/>
    </location>
</feature>
<dbReference type="PRINTS" id="PR00237">
    <property type="entry name" value="GPCRRHODOPSN"/>
</dbReference>
<dbReference type="EMBL" id="CALNXJ010000015">
    <property type="protein sequence ID" value="CAH3115606.1"/>
    <property type="molecule type" value="Genomic_DNA"/>
</dbReference>
<dbReference type="AlphaFoldDB" id="A0AAU9WFI9"/>
<dbReference type="Proteomes" id="UP001159428">
    <property type="component" value="Unassembled WGS sequence"/>
</dbReference>